<dbReference type="PANTHER" id="PTHR43975">
    <property type="entry name" value="ZGC:101858"/>
    <property type="match status" value="1"/>
</dbReference>
<gene>
    <name evidence="1" type="ORF">LSAA_1474</name>
</gene>
<dbReference type="InterPro" id="IPR002347">
    <property type="entry name" value="SDR_fam"/>
</dbReference>
<dbReference type="Gene3D" id="3.40.50.720">
    <property type="entry name" value="NAD(P)-binding Rossmann-like Domain"/>
    <property type="match status" value="1"/>
</dbReference>
<dbReference type="Proteomes" id="UP000675881">
    <property type="component" value="Chromosome 1"/>
</dbReference>
<dbReference type="InterPro" id="IPR036291">
    <property type="entry name" value="NAD(P)-bd_dom_sf"/>
</dbReference>
<dbReference type="OrthoDB" id="6375208at2759"/>
<dbReference type="PANTHER" id="PTHR43975:SF2">
    <property type="entry name" value="EG:BACR7A4.14 PROTEIN-RELATED"/>
    <property type="match status" value="1"/>
</dbReference>
<dbReference type="PRINTS" id="PR00081">
    <property type="entry name" value="GDHRDH"/>
</dbReference>
<dbReference type="Pfam" id="PF00106">
    <property type="entry name" value="adh_short"/>
    <property type="match status" value="1"/>
</dbReference>
<evidence type="ECO:0000313" key="2">
    <source>
        <dbReference type="Proteomes" id="UP000675881"/>
    </source>
</evidence>
<sequence>MCATRLKASFNHEVLVEVLPLQLAACLLMLLLSQVLKRGVSQFQMSGLGKKIVLITGASGGIGEGTALHFASLGSKLSLVARRKEELERVSEACKAKGAQDVIYTVQDLSSGEACSACVDETFNYYGGLDVVVNNAGVMYGQKLQEVTPEIFDHSMNLNIHSALRITQSATKYLEKSKKTACHCQPGLDQMTRCTALELISKGIRVNSVNPGVIETDLFKNAGMSDKSSKSYLDRAKKTHPIGRPGRADEVAKVIAFLASDDASLIVGQTISVDGGRSVVLPHVHSKKEIIKPVLSHPHLPSWFYLVKCISPSPSINDIYYWITRDAKLDETRC</sequence>
<organism evidence="1 2">
    <name type="scientific">Lepeophtheirus salmonis</name>
    <name type="common">Salmon louse</name>
    <name type="synonym">Caligus salmonis</name>
    <dbReference type="NCBI Taxonomy" id="72036"/>
    <lineage>
        <taxon>Eukaryota</taxon>
        <taxon>Metazoa</taxon>
        <taxon>Ecdysozoa</taxon>
        <taxon>Arthropoda</taxon>
        <taxon>Crustacea</taxon>
        <taxon>Multicrustacea</taxon>
        <taxon>Hexanauplia</taxon>
        <taxon>Copepoda</taxon>
        <taxon>Siphonostomatoida</taxon>
        <taxon>Caligidae</taxon>
        <taxon>Lepeophtheirus</taxon>
    </lineage>
</organism>
<reference evidence="1" key="1">
    <citation type="submission" date="2021-02" db="EMBL/GenBank/DDBJ databases">
        <authorList>
            <person name="Bekaert M."/>
        </authorList>
    </citation>
    <scope>NUCLEOTIDE SEQUENCE</scope>
    <source>
        <strain evidence="1">IoA-00</strain>
    </source>
</reference>
<evidence type="ECO:0000313" key="1">
    <source>
        <dbReference type="EMBL" id="CAF2769160.1"/>
    </source>
</evidence>
<dbReference type="AlphaFoldDB" id="A0A7R8H0E9"/>
<dbReference type="SUPFAM" id="SSF51735">
    <property type="entry name" value="NAD(P)-binding Rossmann-fold domains"/>
    <property type="match status" value="1"/>
</dbReference>
<protein>
    <submittedName>
        <fullName evidence="1">(salmon louse) hypothetical protein</fullName>
    </submittedName>
</protein>
<accession>A0A7R8H0E9</accession>
<dbReference type="Pfam" id="PF13561">
    <property type="entry name" value="adh_short_C2"/>
    <property type="match status" value="1"/>
</dbReference>
<dbReference type="EMBL" id="HG994580">
    <property type="protein sequence ID" value="CAF2769160.1"/>
    <property type="molecule type" value="Genomic_DNA"/>
</dbReference>
<keyword evidence="2" id="KW-1185">Reference proteome</keyword>
<proteinExistence type="predicted"/>
<name>A0A7R8H0E9_LEPSM</name>